<protein>
    <submittedName>
        <fullName evidence="2">DUF4381 domain-containing protein</fullName>
    </submittedName>
</protein>
<reference evidence="2 3" key="1">
    <citation type="submission" date="2021-06" db="EMBL/GenBank/DDBJ databases">
        <title>Rheinheimera indica sp. nov., isolated from deep-sea sediment.</title>
        <authorList>
            <person name="Wang Z."/>
            <person name="Zhang X.-Y."/>
        </authorList>
    </citation>
    <scope>NUCLEOTIDE SEQUENCE [LARGE SCALE GENOMIC DNA]</scope>
    <source>
        <strain evidence="2 3">SM2107</strain>
    </source>
</reference>
<dbReference type="RefSeq" id="WP_217666529.1">
    <property type="nucleotide sequence ID" value="NZ_JAHRID010000001.1"/>
</dbReference>
<keyword evidence="1" id="KW-0472">Membrane</keyword>
<dbReference type="InterPro" id="IPR025489">
    <property type="entry name" value="DUF4381"/>
</dbReference>
<proteinExistence type="predicted"/>
<gene>
    <name evidence="2" type="ORF">KQY15_00980</name>
</gene>
<keyword evidence="1" id="KW-1133">Transmembrane helix</keyword>
<comment type="caution">
    <text evidence="2">The sequence shown here is derived from an EMBL/GenBank/DDBJ whole genome shotgun (WGS) entry which is preliminary data.</text>
</comment>
<evidence type="ECO:0000313" key="2">
    <source>
        <dbReference type="EMBL" id="MBV2127670.1"/>
    </source>
</evidence>
<dbReference type="Proteomes" id="UP000704611">
    <property type="component" value="Unassembled WGS sequence"/>
</dbReference>
<keyword evidence="1" id="KW-0812">Transmembrane</keyword>
<keyword evidence="3" id="KW-1185">Reference proteome</keyword>
<dbReference type="Pfam" id="PF14316">
    <property type="entry name" value="DUF4381"/>
    <property type="match status" value="1"/>
</dbReference>
<evidence type="ECO:0000313" key="3">
    <source>
        <dbReference type="Proteomes" id="UP000704611"/>
    </source>
</evidence>
<evidence type="ECO:0000256" key="1">
    <source>
        <dbReference type="SAM" id="Phobius"/>
    </source>
</evidence>
<dbReference type="EMBL" id="JAHRID010000001">
    <property type="protein sequence ID" value="MBV2127670.1"/>
    <property type="molecule type" value="Genomic_DNA"/>
</dbReference>
<name>A0ABS6MFS3_9GAMM</name>
<sequence length="170" mass="19355">MAAKQQLLEQLVDIAEPAYQLSWQIPPGGYILIVIAIIALVYSGWRVYQRRRYLAAKRQAIALLAKIPPSASNQINQLLKRVIKHYAPRHPVLTASTRQWQHFLQQQLPGTPLPPLAYLLYQTSGDSDENDNSDDSQQFYNFARQWLKQLRPATIASSQSQMLSQEVADV</sequence>
<organism evidence="2 3">
    <name type="scientific">Arsukibacterium indicum</name>
    <dbReference type="NCBI Taxonomy" id="2848612"/>
    <lineage>
        <taxon>Bacteria</taxon>
        <taxon>Pseudomonadati</taxon>
        <taxon>Pseudomonadota</taxon>
        <taxon>Gammaproteobacteria</taxon>
        <taxon>Chromatiales</taxon>
        <taxon>Chromatiaceae</taxon>
        <taxon>Arsukibacterium</taxon>
    </lineage>
</organism>
<accession>A0ABS6MFS3</accession>
<feature type="transmembrane region" description="Helical" evidence="1">
    <location>
        <begin position="29"/>
        <end position="48"/>
    </location>
</feature>